<keyword evidence="2" id="KW-0560">Oxidoreductase</keyword>
<sequence>MSRMEHLHPHRLPPLTLPPRQLKKAYTSCKKWLTRFVSTAALAAGSEVVDGDSFSVLAASLLPPHEHATGFVALNGGTLAGCTPYDLRQTLRAHGLLSFAAAAAPPRCSCSSDMPSSGTPAPSSCVMTYGPTLAFVVCSVPLQVPSNAVACTDKGAGISSFSISVMHVSMAELAHFATSSRGMSASPSEAGLQDEEAPPMGALEGISPGFSPAVDGAATNSTSVKVVVLQVPPTASLWKAGSASTSSSSAKKGCSFLYLVSCDVAAVCSRVAHLFQRPVVGIESFLLPAPPLMCSAAKEERGALGCSISTRPGQSLSNGEPLLGRRCTSRAVPDVPGLFLVEEFVTAEEEKIIWQELNHGRQQLQLEYLARRRVAHFNRCFLYGVNALTAEGVLVNARPSFYTWMRARLQNDAIAGGVRIDGDYPFRPGDYECDQLTVNYYDYSELGVCGIAAHVDAHNAFDDTVLIVSLGSYTVMEFARWDAPAGVTAPVGVYLAPRSLAVMTGEARYGWTHCIAERRTDTLSELLPTFNRGDRLSLTWRRGRTVRHTQTECPYPALCDGE</sequence>
<dbReference type="VEuPathDB" id="TriTrypDB:LPMP_260400"/>
<dbReference type="InterPro" id="IPR005123">
    <property type="entry name" value="Oxoglu/Fe-dep_dioxygenase_dom"/>
</dbReference>
<gene>
    <name evidence="2" type="ORF">LPMP_260400</name>
</gene>
<dbReference type="Gene3D" id="2.60.120.590">
    <property type="entry name" value="Alpha-ketoglutarate-dependent dioxygenase AlkB-like"/>
    <property type="match status" value="1"/>
</dbReference>
<dbReference type="GO" id="GO:0051213">
    <property type="term" value="F:dioxygenase activity"/>
    <property type="evidence" value="ECO:0007669"/>
    <property type="project" value="UniProtKB-KW"/>
</dbReference>
<dbReference type="GO" id="GO:0070988">
    <property type="term" value="P:demethylation"/>
    <property type="evidence" value="ECO:0007669"/>
    <property type="project" value="InterPro"/>
</dbReference>
<dbReference type="FunFam" id="2.60.120.590:FF:000030">
    <property type="entry name" value="2OG-Fe(II)_oxygenase_superfamily_-_putative"/>
    <property type="match status" value="1"/>
</dbReference>
<dbReference type="InterPro" id="IPR037151">
    <property type="entry name" value="AlkB-like_sf"/>
</dbReference>
<dbReference type="AlphaFoldDB" id="A0A088RVA0"/>
<dbReference type="PROSITE" id="PS51471">
    <property type="entry name" value="FE2OG_OXY"/>
    <property type="match status" value="1"/>
</dbReference>
<dbReference type="EMBL" id="CP009395">
    <property type="protein sequence ID" value="AIN99154.1"/>
    <property type="molecule type" value="Genomic_DNA"/>
</dbReference>
<dbReference type="RefSeq" id="XP_010699861.1">
    <property type="nucleotide sequence ID" value="XM_010701559.1"/>
</dbReference>
<dbReference type="InterPro" id="IPR032857">
    <property type="entry name" value="ALKBH4"/>
</dbReference>
<evidence type="ECO:0000313" key="2">
    <source>
        <dbReference type="EMBL" id="AIN99154.1"/>
    </source>
</evidence>
<dbReference type="VEuPathDB" id="TriTrypDB:LPAL13_260008800"/>
<dbReference type="OrthoDB" id="271595at2759"/>
<dbReference type="PROSITE" id="PS00430">
    <property type="entry name" value="TONB_DEPENDENT_REC_1"/>
    <property type="match status" value="1"/>
</dbReference>
<evidence type="ECO:0000313" key="3">
    <source>
        <dbReference type="Proteomes" id="UP000063063"/>
    </source>
</evidence>
<dbReference type="SUPFAM" id="SSF51197">
    <property type="entry name" value="Clavaminate synthase-like"/>
    <property type="match status" value="1"/>
</dbReference>
<dbReference type="KEGG" id="lpan:LPMP_260400"/>
<dbReference type="InterPro" id="IPR010916">
    <property type="entry name" value="TonB_box_CS"/>
</dbReference>
<dbReference type="PANTHER" id="PTHR12463:SF1">
    <property type="entry name" value="2-OXOGLUTARATE AND FE-DEPENDENT OXYGENASE FAMILY PROTEIN"/>
    <property type="match status" value="1"/>
</dbReference>
<dbReference type="GO" id="GO:0032451">
    <property type="term" value="F:demethylase activity"/>
    <property type="evidence" value="ECO:0007669"/>
    <property type="project" value="TreeGrafter"/>
</dbReference>
<dbReference type="GeneID" id="22575943"/>
<dbReference type="eggNOG" id="KOG4176">
    <property type="taxonomic scope" value="Eukaryota"/>
</dbReference>
<proteinExistence type="predicted"/>
<name>A0A088RVA0_LEIPA</name>
<evidence type="ECO:0000259" key="1">
    <source>
        <dbReference type="PROSITE" id="PS51471"/>
    </source>
</evidence>
<dbReference type="InterPro" id="IPR027450">
    <property type="entry name" value="AlkB-like"/>
</dbReference>
<dbReference type="Proteomes" id="UP000063063">
    <property type="component" value="Chromosome 26"/>
</dbReference>
<dbReference type="Pfam" id="PF13532">
    <property type="entry name" value="2OG-FeII_Oxy_2"/>
    <property type="match status" value="1"/>
</dbReference>
<accession>A0A088RVA0</accession>
<keyword evidence="3" id="KW-1185">Reference proteome</keyword>
<feature type="domain" description="Fe2OG dioxygenase" evidence="1">
    <location>
        <begin position="432"/>
        <end position="544"/>
    </location>
</feature>
<keyword evidence="2" id="KW-0223">Dioxygenase</keyword>
<protein>
    <submittedName>
        <fullName evidence="2">Alpha-ketoglutarate-dependent dioxygenase, putative</fullName>
    </submittedName>
</protein>
<organism evidence="2 3">
    <name type="scientific">Leishmania panamensis</name>
    <dbReference type="NCBI Taxonomy" id="5679"/>
    <lineage>
        <taxon>Eukaryota</taxon>
        <taxon>Discoba</taxon>
        <taxon>Euglenozoa</taxon>
        <taxon>Kinetoplastea</taxon>
        <taxon>Metakinetoplastina</taxon>
        <taxon>Trypanosomatida</taxon>
        <taxon>Trypanosomatidae</taxon>
        <taxon>Leishmaniinae</taxon>
        <taxon>Leishmania</taxon>
        <taxon>Leishmania guyanensis species complex</taxon>
    </lineage>
</organism>
<dbReference type="PANTHER" id="PTHR12463">
    <property type="entry name" value="OXYGENASE-RELATED"/>
    <property type="match status" value="1"/>
</dbReference>
<reference evidence="2 3" key="1">
    <citation type="journal article" date="2015" name="Sci. Rep.">
        <title>The genome of Leishmania panamensis: insights into genomics of the L. (Viannia) subgenus.</title>
        <authorList>
            <person name="Llanes A."/>
            <person name="Restrepo C.M."/>
            <person name="Vecchio G.D."/>
            <person name="Anguizola F.J."/>
            <person name="Lleonart R."/>
        </authorList>
    </citation>
    <scope>NUCLEOTIDE SEQUENCE [LARGE SCALE GENOMIC DNA]</scope>
    <source>
        <strain evidence="2 3">MHOM/PA/94/PSC-1</strain>
    </source>
</reference>